<keyword evidence="1" id="KW-0812">Transmembrane</keyword>
<dbReference type="Proteomes" id="UP000028185">
    <property type="component" value="Chromosome"/>
</dbReference>
<reference evidence="2 3" key="1">
    <citation type="journal article" date="2014" name="Genome Announc.">
        <title>Whole-Genome Sequence of Streptococcus suis Serotype 4 Reference Strain 6407.</title>
        <authorList>
            <person name="Wang K."/>
            <person name="Chen J."/>
            <person name="Yao H."/>
            <person name="Lu C."/>
        </authorList>
    </citation>
    <scope>NUCLEOTIDE SEQUENCE [LARGE SCALE GENOMIC DNA]</scope>
    <source>
        <strain evidence="2">6407</strain>
    </source>
</reference>
<organism evidence="2 3">
    <name type="scientific">Streptococcus suis 6407</name>
    <dbReference type="NCBI Taxonomy" id="1214179"/>
    <lineage>
        <taxon>Bacteria</taxon>
        <taxon>Bacillati</taxon>
        <taxon>Bacillota</taxon>
        <taxon>Bacilli</taxon>
        <taxon>Lactobacillales</taxon>
        <taxon>Streptococcaceae</taxon>
        <taxon>Streptococcus</taxon>
    </lineage>
</organism>
<keyword evidence="1" id="KW-0472">Membrane</keyword>
<keyword evidence="1" id="KW-1133">Transmembrane helix</keyword>
<accession>A0A075SU48</accession>
<evidence type="ECO:0008006" key="4">
    <source>
        <dbReference type="Google" id="ProtNLM"/>
    </source>
</evidence>
<dbReference type="PATRIC" id="fig|1214179.4.peg.2201"/>
<gene>
    <name evidence="2" type="ORF">ID09_11040</name>
</gene>
<dbReference type="AlphaFoldDB" id="A0A075SU48"/>
<evidence type="ECO:0000313" key="3">
    <source>
        <dbReference type="Proteomes" id="UP000028185"/>
    </source>
</evidence>
<evidence type="ECO:0000313" key="2">
    <source>
        <dbReference type="EMBL" id="AIG44525.1"/>
    </source>
</evidence>
<proteinExistence type="predicted"/>
<dbReference type="EMBL" id="CP008921">
    <property type="protein sequence ID" value="AIG44525.1"/>
    <property type="molecule type" value="Genomic_DNA"/>
</dbReference>
<evidence type="ECO:0000256" key="1">
    <source>
        <dbReference type="SAM" id="Phobius"/>
    </source>
</evidence>
<name>A0A075SU48_STRSU</name>
<feature type="transmembrane region" description="Helical" evidence="1">
    <location>
        <begin position="52"/>
        <end position="73"/>
    </location>
</feature>
<dbReference type="HOGENOM" id="CLU_165537_0_0_9"/>
<sequence>MIWCIAVMLSLALSIFIHEGIHWLTAVGLGYRPRINWKLFTPSVQYENKNNQWNNLCIACSAPLILFLFGLLIQGESIFFFSLKVCFLSNIFNLMPITNDGEIILLSLYNIFVRKI</sequence>
<protein>
    <recommendedName>
        <fullName evidence="4">Peptidase</fullName>
    </recommendedName>
</protein>